<dbReference type="GO" id="GO:0005886">
    <property type="term" value="C:plasma membrane"/>
    <property type="evidence" value="ECO:0007669"/>
    <property type="project" value="TreeGrafter"/>
</dbReference>
<keyword evidence="6" id="KW-1185">Reference proteome</keyword>
<evidence type="ECO:0000256" key="1">
    <source>
        <dbReference type="ARBA" id="ARBA00012528"/>
    </source>
</evidence>
<feature type="transmembrane region" description="Helical" evidence="3">
    <location>
        <begin position="45"/>
        <end position="78"/>
    </location>
</feature>
<organism evidence="5 6">
    <name type="scientific">Noviherbaspirillum pedocola</name>
    <dbReference type="NCBI Taxonomy" id="2801341"/>
    <lineage>
        <taxon>Bacteria</taxon>
        <taxon>Pseudomonadati</taxon>
        <taxon>Pseudomonadota</taxon>
        <taxon>Betaproteobacteria</taxon>
        <taxon>Burkholderiales</taxon>
        <taxon>Oxalobacteraceae</taxon>
        <taxon>Noviherbaspirillum</taxon>
    </lineage>
</organism>
<dbReference type="InterPro" id="IPR000160">
    <property type="entry name" value="GGDEF_dom"/>
</dbReference>
<feature type="transmembrane region" description="Helical" evidence="3">
    <location>
        <begin position="149"/>
        <end position="168"/>
    </location>
</feature>
<keyword evidence="3" id="KW-0812">Transmembrane</keyword>
<sequence length="393" mass="41992">MSSAIYPLLLTAALCVVMVFVLASLGRSGIPGVHAWALANGAAMLSLLLFSAVAGLPALLAVEISEALLGLSICLLYDGFRRFLGRPTPYAVLGAGLALMLAAVAWFHYVVDDPDTRMAIASLLHGGVCLAIAADILRQPHDARLAYAHRFTATAALLFAGGHLGRALAHLAHPRMLAGAAPSLSNSFYLALGTVALPVLTIGAVMMVHERMLAQAEDMANRDYLTGAWNRRALFRFADRELQRARRTGRPLSLLVLDVDHFKRINDLHGHAQGDRVLVDLTAQAGAIIRRFDLFARLGGEEFALLLPEADADAALHAAHRLRQAMQRTLPESSGAIAYTVSIGVATLREEESFSALLGRADVALYAAKEAGRNTVRMAEPPDGLPQAPHARG</sequence>
<protein>
    <recommendedName>
        <fullName evidence="1">diguanylate cyclase</fullName>
        <ecNumber evidence="1">2.7.7.65</ecNumber>
    </recommendedName>
</protein>
<keyword evidence="3" id="KW-0472">Membrane</keyword>
<proteinExistence type="predicted"/>
<reference evidence="5" key="1">
    <citation type="submission" date="2021-01" db="EMBL/GenBank/DDBJ databases">
        <title>Genome sequence of strain Noviherbaspirillum sp. DKR-6.</title>
        <authorList>
            <person name="Chaudhary D.K."/>
        </authorList>
    </citation>
    <scope>NUCLEOTIDE SEQUENCE</scope>
    <source>
        <strain evidence="5">DKR-6</strain>
    </source>
</reference>
<dbReference type="GO" id="GO:1902201">
    <property type="term" value="P:negative regulation of bacterial-type flagellum-dependent cell motility"/>
    <property type="evidence" value="ECO:0007669"/>
    <property type="project" value="TreeGrafter"/>
</dbReference>
<dbReference type="InterPro" id="IPR043128">
    <property type="entry name" value="Rev_trsase/Diguanyl_cyclase"/>
</dbReference>
<dbReference type="RefSeq" id="WP_200597464.1">
    <property type="nucleotide sequence ID" value="NZ_JAEPBG010000019.1"/>
</dbReference>
<gene>
    <name evidence="5" type="ORF">JJB74_27260</name>
</gene>
<dbReference type="Proteomes" id="UP000622890">
    <property type="component" value="Unassembled WGS sequence"/>
</dbReference>
<feature type="transmembrane region" description="Helical" evidence="3">
    <location>
        <begin position="117"/>
        <end position="137"/>
    </location>
</feature>
<feature type="domain" description="GGDEF" evidence="4">
    <location>
        <begin position="250"/>
        <end position="381"/>
    </location>
</feature>
<dbReference type="FunFam" id="3.30.70.270:FF:000001">
    <property type="entry name" value="Diguanylate cyclase domain protein"/>
    <property type="match status" value="1"/>
</dbReference>
<accession>A0A934T3Y9</accession>
<evidence type="ECO:0000313" key="6">
    <source>
        <dbReference type="Proteomes" id="UP000622890"/>
    </source>
</evidence>
<dbReference type="AlphaFoldDB" id="A0A934T3Y9"/>
<dbReference type="GO" id="GO:0043709">
    <property type="term" value="P:cell adhesion involved in single-species biofilm formation"/>
    <property type="evidence" value="ECO:0007669"/>
    <property type="project" value="TreeGrafter"/>
</dbReference>
<evidence type="ECO:0000313" key="5">
    <source>
        <dbReference type="EMBL" id="MBK4738338.1"/>
    </source>
</evidence>
<dbReference type="InterPro" id="IPR050469">
    <property type="entry name" value="Diguanylate_Cyclase"/>
</dbReference>
<feature type="transmembrane region" description="Helical" evidence="3">
    <location>
        <begin position="90"/>
        <end position="111"/>
    </location>
</feature>
<evidence type="ECO:0000256" key="3">
    <source>
        <dbReference type="SAM" id="Phobius"/>
    </source>
</evidence>
<evidence type="ECO:0000259" key="4">
    <source>
        <dbReference type="PROSITE" id="PS50887"/>
    </source>
</evidence>
<dbReference type="PANTHER" id="PTHR45138:SF9">
    <property type="entry name" value="DIGUANYLATE CYCLASE DGCM-RELATED"/>
    <property type="match status" value="1"/>
</dbReference>
<dbReference type="InterPro" id="IPR029787">
    <property type="entry name" value="Nucleotide_cyclase"/>
</dbReference>
<feature type="transmembrane region" description="Helical" evidence="3">
    <location>
        <begin position="188"/>
        <end position="209"/>
    </location>
</feature>
<name>A0A934T3Y9_9BURK</name>
<dbReference type="EMBL" id="JAEPBG010000019">
    <property type="protein sequence ID" value="MBK4738338.1"/>
    <property type="molecule type" value="Genomic_DNA"/>
</dbReference>
<comment type="catalytic activity">
    <reaction evidence="2">
        <text>2 GTP = 3',3'-c-di-GMP + 2 diphosphate</text>
        <dbReference type="Rhea" id="RHEA:24898"/>
        <dbReference type="ChEBI" id="CHEBI:33019"/>
        <dbReference type="ChEBI" id="CHEBI:37565"/>
        <dbReference type="ChEBI" id="CHEBI:58805"/>
        <dbReference type="EC" id="2.7.7.65"/>
    </reaction>
</comment>
<dbReference type="Gene3D" id="3.30.70.270">
    <property type="match status" value="1"/>
</dbReference>
<dbReference type="PROSITE" id="PS50887">
    <property type="entry name" value="GGDEF"/>
    <property type="match status" value="1"/>
</dbReference>
<evidence type="ECO:0000256" key="2">
    <source>
        <dbReference type="ARBA" id="ARBA00034247"/>
    </source>
</evidence>
<dbReference type="GO" id="GO:0052621">
    <property type="term" value="F:diguanylate cyclase activity"/>
    <property type="evidence" value="ECO:0007669"/>
    <property type="project" value="UniProtKB-EC"/>
</dbReference>
<dbReference type="SMART" id="SM00267">
    <property type="entry name" value="GGDEF"/>
    <property type="match status" value="1"/>
</dbReference>
<dbReference type="PANTHER" id="PTHR45138">
    <property type="entry name" value="REGULATORY COMPONENTS OF SENSORY TRANSDUCTION SYSTEM"/>
    <property type="match status" value="1"/>
</dbReference>
<dbReference type="CDD" id="cd01949">
    <property type="entry name" value="GGDEF"/>
    <property type="match status" value="1"/>
</dbReference>
<dbReference type="SUPFAM" id="SSF55073">
    <property type="entry name" value="Nucleotide cyclase"/>
    <property type="match status" value="1"/>
</dbReference>
<dbReference type="Pfam" id="PF00990">
    <property type="entry name" value="GGDEF"/>
    <property type="match status" value="1"/>
</dbReference>
<keyword evidence="3" id="KW-1133">Transmembrane helix</keyword>
<comment type="caution">
    <text evidence="5">The sequence shown here is derived from an EMBL/GenBank/DDBJ whole genome shotgun (WGS) entry which is preliminary data.</text>
</comment>
<dbReference type="NCBIfam" id="TIGR00254">
    <property type="entry name" value="GGDEF"/>
    <property type="match status" value="1"/>
</dbReference>
<dbReference type="EC" id="2.7.7.65" evidence="1"/>